<name>A0A2M6P2A7_9BACT</name>
<evidence type="ECO:0000256" key="2">
    <source>
        <dbReference type="SAM" id="MobiDB-lite"/>
    </source>
</evidence>
<feature type="coiled-coil region" evidence="1">
    <location>
        <begin position="45"/>
        <end position="94"/>
    </location>
</feature>
<feature type="non-terminal residue" evidence="3">
    <location>
        <position position="491"/>
    </location>
</feature>
<feature type="compositionally biased region" description="Basic and acidic residues" evidence="2">
    <location>
        <begin position="336"/>
        <end position="359"/>
    </location>
</feature>
<dbReference type="AlphaFoldDB" id="A0A2M6P2A7"/>
<accession>A0A2M6P2A7</accession>
<organism evidence="3 4">
    <name type="scientific">Candidatus Magasanikbacteria bacterium CG10_big_fil_rev_8_21_14_0_10_38_6</name>
    <dbReference type="NCBI Taxonomy" id="1974647"/>
    <lineage>
        <taxon>Bacteria</taxon>
        <taxon>Candidatus Magasanikiibacteriota</taxon>
    </lineage>
</organism>
<evidence type="ECO:0000313" key="3">
    <source>
        <dbReference type="EMBL" id="PIR77863.1"/>
    </source>
</evidence>
<gene>
    <name evidence="3" type="ORF">COU30_00130</name>
</gene>
<dbReference type="EMBL" id="PFBW01000008">
    <property type="protein sequence ID" value="PIR77863.1"/>
    <property type="molecule type" value="Genomic_DNA"/>
</dbReference>
<evidence type="ECO:0000256" key="1">
    <source>
        <dbReference type="SAM" id="Coils"/>
    </source>
</evidence>
<protein>
    <submittedName>
        <fullName evidence="3">Uncharacterized protein</fullName>
    </submittedName>
</protein>
<dbReference type="Proteomes" id="UP000228528">
    <property type="component" value="Unassembled WGS sequence"/>
</dbReference>
<feature type="region of interest" description="Disordered" evidence="2">
    <location>
        <begin position="329"/>
        <end position="361"/>
    </location>
</feature>
<feature type="region of interest" description="Disordered" evidence="2">
    <location>
        <begin position="464"/>
        <end position="491"/>
    </location>
</feature>
<evidence type="ECO:0000313" key="4">
    <source>
        <dbReference type="Proteomes" id="UP000228528"/>
    </source>
</evidence>
<proteinExistence type="predicted"/>
<sequence>MATTIPSYPSGQKEVFKRKFERVAGGEERIDTLVQDIARINTEAADTLRNTANTLQKIIDELKKEMPEHYRDMSDSLTSKIHDALLAYQKLEKEIGALVHPDAAKVPVKEKENQRVDIQGKMLTVGSSFSVILSGNTRPTKYSVMRIENGSLICKNMSGGKNFGKKVTLSIDRLRGLEITMGNVDEKSDSKDAWKTISWEDLAYGKGAPSAQYKIDRDGKVFKYFVFTGSDGKKYARGRVYGESTDNIIGLEDFGDAFLDIQKERFIPMLKGKQGTTIWYTPNNGGPSYPVKFVDVFFQKGKKEAEILIDKSTDDADFPPDIQPGTTVMFSPSHFSFEEPSSKKEKKETPNTAEKRETVDTAETSVAPIAEKKEIASVYPFGDLTFQNGTRYRYVTAKRFNEGNPADEDVSEYEVHRKKSTGDTIVLVKVAGEQGTQYLTLSPREDGTVNTEEHSMYGRLAALNSELKGGVSHEEHVEAENTEPENTEPEN</sequence>
<comment type="caution">
    <text evidence="3">The sequence shown here is derived from an EMBL/GenBank/DDBJ whole genome shotgun (WGS) entry which is preliminary data.</text>
</comment>
<keyword evidence="1" id="KW-0175">Coiled coil</keyword>
<feature type="compositionally biased region" description="Acidic residues" evidence="2">
    <location>
        <begin position="480"/>
        <end position="491"/>
    </location>
</feature>
<reference evidence="4" key="1">
    <citation type="submission" date="2017-09" db="EMBL/GenBank/DDBJ databases">
        <title>Depth-based differentiation of microbial function through sediment-hosted aquifers and enrichment of novel symbionts in the deep terrestrial subsurface.</title>
        <authorList>
            <person name="Probst A.J."/>
            <person name="Ladd B."/>
            <person name="Jarett J.K."/>
            <person name="Geller-Mcgrath D.E."/>
            <person name="Sieber C.M.K."/>
            <person name="Emerson J.B."/>
            <person name="Anantharaman K."/>
            <person name="Thomas B.C."/>
            <person name="Malmstrom R."/>
            <person name="Stieglmeier M."/>
            <person name="Klingl A."/>
            <person name="Woyke T."/>
            <person name="Ryan C.M."/>
            <person name="Banfield J.F."/>
        </authorList>
    </citation>
    <scope>NUCLEOTIDE SEQUENCE [LARGE SCALE GENOMIC DNA]</scope>
</reference>